<dbReference type="AlphaFoldDB" id="A0A4Y7RKQ1"/>
<accession>A0A4Y7RKQ1</accession>
<dbReference type="EMBL" id="QFFZ01000052">
    <property type="protein sequence ID" value="TEB09320.1"/>
    <property type="molecule type" value="Genomic_DNA"/>
</dbReference>
<dbReference type="Pfam" id="PF06252">
    <property type="entry name" value="GemA"/>
    <property type="match status" value="1"/>
</dbReference>
<gene>
    <name evidence="1" type="ORF">Pmgp_03252</name>
</gene>
<keyword evidence="2" id="KW-1185">Reference proteome</keyword>
<evidence type="ECO:0000313" key="1">
    <source>
        <dbReference type="EMBL" id="TEB09320.1"/>
    </source>
</evidence>
<dbReference type="Proteomes" id="UP000297597">
    <property type="component" value="Unassembled WGS sequence"/>
</dbReference>
<organism evidence="1 2">
    <name type="scientific">Pelotomaculum propionicicum</name>
    <dbReference type="NCBI Taxonomy" id="258475"/>
    <lineage>
        <taxon>Bacteria</taxon>
        <taxon>Bacillati</taxon>
        <taxon>Bacillota</taxon>
        <taxon>Clostridia</taxon>
        <taxon>Eubacteriales</taxon>
        <taxon>Desulfotomaculaceae</taxon>
        <taxon>Pelotomaculum</taxon>
    </lineage>
</organism>
<dbReference type="OrthoDB" id="344687at2"/>
<sequence length="139" mass="15988">MAQLITQPQIKKLWVMARELGMDGEDLHGLVYNLTGSEHISTISKMQAVRVIDYLQDRLDRQYRPEMASKAQVWKINKLAGELGWADNPKRLKGFVKKYAKVEDLRWLTARAAWQIIEGLKKLLERQAKVKTAKASPEV</sequence>
<evidence type="ECO:0000313" key="2">
    <source>
        <dbReference type="Proteomes" id="UP000297597"/>
    </source>
</evidence>
<name>A0A4Y7RKQ1_9FIRM</name>
<proteinExistence type="predicted"/>
<dbReference type="InterPro" id="IPR009363">
    <property type="entry name" value="Phage_Mu_Gp16"/>
</dbReference>
<evidence type="ECO:0008006" key="3">
    <source>
        <dbReference type="Google" id="ProtNLM"/>
    </source>
</evidence>
<dbReference type="RefSeq" id="WP_134215238.1">
    <property type="nucleotide sequence ID" value="NZ_QFFZ01000052.1"/>
</dbReference>
<comment type="caution">
    <text evidence="1">The sequence shown here is derived from an EMBL/GenBank/DDBJ whole genome shotgun (WGS) entry which is preliminary data.</text>
</comment>
<protein>
    <recommendedName>
        <fullName evidence="3">Regulatory protein GemA</fullName>
    </recommendedName>
</protein>
<reference evidence="1 2" key="1">
    <citation type="journal article" date="2018" name="Environ. Microbiol.">
        <title>Novel energy conservation strategies and behaviour of Pelotomaculum schinkii driving syntrophic propionate catabolism.</title>
        <authorList>
            <person name="Hidalgo-Ahumada C.A.P."/>
            <person name="Nobu M.K."/>
            <person name="Narihiro T."/>
            <person name="Tamaki H."/>
            <person name="Liu W.T."/>
            <person name="Kamagata Y."/>
            <person name="Stams A.J.M."/>
            <person name="Imachi H."/>
            <person name="Sousa D.Z."/>
        </authorList>
    </citation>
    <scope>NUCLEOTIDE SEQUENCE [LARGE SCALE GENOMIC DNA]</scope>
    <source>
        <strain evidence="1 2">MGP</strain>
    </source>
</reference>